<feature type="chain" id="PRO_5030175556" evidence="6">
    <location>
        <begin position="19"/>
        <end position="306"/>
    </location>
</feature>
<evidence type="ECO:0000313" key="7">
    <source>
        <dbReference type="EMBL" id="EAT48137.1"/>
    </source>
</evidence>
<evidence type="ECO:0000256" key="1">
    <source>
        <dbReference type="ARBA" id="ARBA00004613"/>
    </source>
</evidence>
<sequence length="306" mass="34505">MVQFVILLITHLAQLVTAADRHKIVYKSLQEANNECSLYNVPGGCLPRCVTQITRDWNDTVGMSPVYGRFFQPDPNDLCSNNRTERCLESKSSLISSKKTCLQASESVQCFMDHYGEINMTAPQFVRFTKLQDVQLIFECAAMLGYSSMEQLDALLRDSEFKRQETRCVFRCVMIRSGLYSDSEGLNMPRYYVLCGGYEDGFYQQAAECSARLRKEVPCDDKCTLAQRMANECIGVDYETSIMQSKGNTVNTIYAIQGSEVYNIDGQNANSNVALTSVQRDKTINIENTNSDLNKFGDTINVDNQP</sequence>
<dbReference type="OrthoDB" id="7762430at2759"/>
<reference evidence="7" key="1">
    <citation type="submission" date="2005-10" db="EMBL/GenBank/DDBJ databases">
        <authorList>
            <person name="Loftus B.J."/>
            <person name="Nene V.M."/>
            <person name="Hannick L.I."/>
            <person name="Bidwell S."/>
            <person name="Haas B."/>
            <person name="Amedeo P."/>
            <person name="Orvis J."/>
            <person name="Wortman J.R."/>
            <person name="White O.R."/>
            <person name="Salzberg S."/>
            <person name="Shumway M."/>
            <person name="Koo H."/>
            <person name="Zhao Y."/>
            <person name="Holmes M."/>
            <person name="Miller J."/>
            <person name="Schatz M."/>
            <person name="Pop M."/>
            <person name="Pai G."/>
            <person name="Utterback T."/>
            <person name="Rogers Y.-H."/>
            <person name="Kravitz S."/>
            <person name="Fraser C.M."/>
        </authorList>
    </citation>
    <scope>NUCLEOTIDE SEQUENCE</scope>
    <source>
        <strain evidence="7">Liverpool</strain>
    </source>
</reference>
<protein>
    <submittedName>
        <fullName evidence="7">AAEL000837-PA</fullName>
    </submittedName>
</protein>
<dbReference type="KEGG" id="aag:5566897"/>
<reference evidence="7" key="2">
    <citation type="journal article" date="2007" name="Science">
        <title>Genome sequence of Aedes aegypti, a major arbovirus vector.</title>
        <authorList>
            <person name="Nene V."/>
            <person name="Wortman J.R."/>
            <person name="Lawson D."/>
            <person name="Haas B."/>
            <person name="Kodira C."/>
            <person name="Tu Z.J."/>
            <person name="Loftus B."/>
            <person name="Xi Z."/>
            <person name="Megy K."/>
            <person name="Grabherr M."/>
            <person name="Ren Q."/>
            <person name="Zdobnov E.M."/>
            <person name="Lobo N.F."/>
            <person name="Campbell K.S."/>
            <person name="Brown S.E."/>
            <person name="Bonaldo M.F."/>
            <person name="Zhu J."/>
            <person name="Sinkins S.P."/>
            <person name="Hogenkamp D.G."/>
            <person name="Amedeo P."/>
            <person name="Arensburger P."/>
            <person name="Atkinson P.W."/>
            <person name="Bidwell S."/>
            <person name="Biedler J."/>
            <person name="Birney E."/>
            <person name="Bruggner R.V."/>
            <person name="Costas J."/>
            <person name="Coy M.R."/>
            <person name="Crabtree J."/>
            <person name="Crawford M."/>
            <person name="Debruyn B."/>
            <person name="Decaprio D."/>
            <person name="Eiglmeier K."/>
            <person name="Eisenstadt E."/>
            <person name="El-Dorry H."/>
            <person name="Gelbart W.M."/>
            <person name="Gomes S.L."/>
            <person name="Hammond M."/>
            <person name="Hannick L.I."/>
            <person name="Hogan J.R."/>
            <person name="Holmes M.H."/>
            <person name="Jaffe D."/>
            <person name="Johnston J.S."/>
            <person name="Kennedy R.C."/>
            <person name="Koo H."/>
            <person name="Kravitz S."/>
            <person name="Kriventseva E.V."/>
            <person name="Kulp D."/>
            <person name="Labutti K."/>
            <person name="Lee E."/>
            <person name="Li S."/>
            <person name="Lovin D.D."/>
            <person name="Mao C."/>
            <person name="Mauceli E."/>
            <person name="Menck C.F."/>
            <person name="Miller J.R."/>
            <person name="Montgomery P."/>
            <person name="Mori A."/>
            <person name="Nascimento A.L."/>
            <person name="Naveira H.F."/>
            <person name="Nusbaum C."/>
            <person name="O'leary S."/>
            <person name="Orvis J."/>
            <person name="Pertea M."/>
            <person name="Quesneville H."/>
            <person name="Reidenbach K.R."/>
            <person name="Rogers Y.H."/>
            <person name="Roth C.W."/>
            <person name="Schneider J.R."/>
            <person name="Schatz M."/>
            <person name="Shumway M."/>
            <person name="Stanke M."/>
            <person name="Stinson E.O."/>
            <person name="Tubio J.M."/>
            <person name="Vanzee J.P."/>
            <person name="Verjovski-Almeida S."/>
            <person name="Werner D."/>
            <person name="White O."/>
            <person name="Wyder S."/>
            <person name="Zeng Q."/>
            <person name="Zhao Q."/>
            <person name="Zhao Y."/>
            <person name="Hill C.A."/>
            <person name="Raikhel A.S."/>
            <person name="Soares M.B."/>
            <person name="Knudson D.L."/>
            <person name="Lee N.H."/>
            <person name="Galagan J."/>
            <person name="Salzberg S.L."/>
            <person name="Paulsen I.T."/>
            <person name="Dimopoulos G."/>
            <person name="Collins F.H."/>
            <person name="Birren B."/>
            <person name="Fraser-Liggett C.M."/>
            <person name="Severson D.W."/>
        </authorList>
    </citation>
    <scope>NUCLEOTIDE SEQUENCE [LARGE SCALE GENOMIC DNA]</scope>
    <source>
        <strain evidence="7">Liverpool</strain>
    </source>
</reference>
<evidence type="ECO:0000256" key="5">
    <source>
        <dbReference type="ARBA" id="ARBA00023157"/>
    </source>
</evidence>
<evidence type="ECO:0000256" key="3">
    <source>
        <dbReference type="ARBA" id="ARBA00022525"/>
    </source>
</evidence>
<dbReference type="InterPro" id="IPR006170">
    <property type="entry name" value="PBP/GOBP"/>
</dbReference>
<reference evidence="7" key="3">
    <citation type="submission" date="2012-09" db="EMBL/GenBank/DDBJ databases">
        <authorList>
            <consortium name="VectorBase"/>
        </authorList>
    </citation>
    <scope>NUCLEOTIDE SEQUENCE</scope>
    <source>
        <strain evidence="7">Liverpool</strain>
    </source>
</reference>
<dbReference type="PANTHER" id="PTHR11857:SF46">
    <property type="entry name" value="GENERAL ODORANT-BINDING PROTEIN 99A-RELATED"/>
    <property type="match status" value="1"/>
</dbReference>
<dbReference type="Gene3D" id="1.10.238.20">
    <property type="entry name" value="Pheromone/general odorant binding protein domain"/>
    <property type="match status" value="2"/>
</dbReference>
<evidence type="ECO:0000313" key="8">
    <source>
        <dbReference type="Proteomes" id="UP000682892"/>
    </source>
</evidence>
<evidence type="ECO:0000256" key="4">
    <source>
        <dbReference type="ARBA" id="ARBA00022729"/>
    </source>
</evidence>
<dbReference type="PhylomeDB" id="Q17N08"/>
<dbReference type="Pfam" id="PF01395">
    <property type="entry name" value="PBP_GOBP"/>
    <property type="match status" value="1"/>
</dbReference>
<dbReference type="GO" id="GO:0007608">
    <property type="term" value="P:sensory perception of smell"/>
    <property type="evidence" value="ECO:0007669"/>
    <property type="project" value="TreeGrafter"/>
</dbReference>
<proteinExistence type="inferred from homology"/>
<keyword evidence="3" id="KW-0964">Secreted</keyword>
<dbReference type="PaxDb" id="7159-AAEL000837-PA"/>
<organism evidence="7 8">
    <name type="scientific">Aedes aegypti</name>
    <name type="common">Yellowfever mosquito</name>
    <name type="synonym">Culex aegypti</name>
    <dbReference type="NCBI Taxonomy" id="7159"/>
    <lineage>
        <taxon>Eukaryota</taxon>
        <taxon>Metazoa</taxon>
        <taxon>Ecdysozoa</taxon>
        <taxon>Arthropoda</taxon>
        <taxon>Hexapoda</taxon>
        <taxon>Insecta</taxon>
        <taxon>Pterygota</taxon>
        <taxon>Neoptera</taxon>
        <taxon>Endopterygota</taxon>
        <taxon>Diptera</taxon>
        <taxon>Nematocera</taxon>
        <taxon>Culicoidea</taxon>
        <taxon>Culicidae</taxon>
        <taxon>Culicinae</taxon>
        <taxon>Aedini</taxon>
        <taxon>Aedes</taxon>
        <taxon>Stegomyia</taxon>
    </lineage>
</organism>
<dbReference type="InterPro" id="IPR036728">
    <property type="entry name" value="PBP_GOBP_sf"/>
</dbReference>
<dbReference type="GO" id="GO:0005549">
    <property type="term" value="F:odorant binding"/>
    <property type="evidence" value="ECO:0007669"/>
    <property type="project" value="InterPro"/>
</dbReference>
<dbReference type="OMA" id="QGSEVYN"/>
<evidence type="ECO:0000256" key="2">
    <source>
        <dbReference type="ARBA" id="ARBA00008098"/>
    </source>
</evidence>
<comment type="similarity">
    <text evidence="2">Belongs to the PBP/GOBP family.</text>
</comment>
<dbReference type="AlphaFoldDB" id="Q17N08"/>
<feature type="signal peptide" evidence="6">
    <location>
        <begin position="1"/>
        <end position="18"/>
    </location>
</feature>
<dbReference type="VEuPathDB" id="VectorBase:AAEL000837"/>
<keyword evidence="4 6" id="KW-0732">Signal</keyword>
<dbReference type="GO" id="GO:0005615">
    <property type="term" value="C:extracellular space"/>
    <property type="evidence" value="ECO:0007669"/>
    <property type="project" value="TreeGrafter"/>
</dbReference>
<dbReference type="HOGENOM" id="CLU_057764_0_1_1"/>
<dbReference type="EMBL" id="CH477202">
    <property type="protein sequence ID" value="EAT48137.1"/>
    <property type="molecule type" value="Genomic_DNA"/>
</dbReference>
<dbReference type="Proteomes" id="UP000682892">
    <property type="component" value="Unassembled WGS sequence"/>
</dbReference>
<accession>Q17N08</accession>
<comment type="subcellular location">
    <subcellularLocation>
        <location evidence="1">Secreted</location>
    </subcellularLocation>
</comment>
<dbReference type="eggNOG" id="ENOG502RTID">
    <property type="taxonomic scope" value="Eukaryota"/>
</dbReference>
<dbReference type="PANTHER" id="PTHR11857">
    <property type="entry name" value="ODORANT BINDING PROTEIN-RELATED"/>
    <property type="match status" value="1"/>
</dbReference>
<evidence type="ECO:0000256" key="6">
    <source>
        <dbReference type="SAM" id="SignalP"/>
    </source>
</evidence>
<dbReference type="SUPFAM" id="SSF47565">
    <property type="entry name" value="Insect pheromone/odorant-binding proteins"/>
    <property type="match status" value="2"/>
</dbReference>
<name>Q17N08_AEDAE</name>
<gene>
    <name evidence="7" type="ORF">AaeL_AAEL000837</name>
</gene>
<keyword evidence="5" id="KW-1015">Disulfide bond</keyword>